<evidence type="ECO:0000313" key="5">
    <source>
        <dbReference type="WBParaSite" id="ACRNAN_Path_1524.g5941.t1"/>
    </source>
</evidence>
<keyword evidence="2" id="KW-0812">Transmembrane</keyword>
<feature type="transmembrane region" description="Helical" evidence="2">
    <location>
        <begin position="28"/>
        <end position="53"/>
    </location>
</feature>
<dbReference type="Gene3D" id="6.10.250.2090">
    <property type="match status" value="1"/>
</dbReference>
<dbReference type="Pfam" id="PF01145">
    <property type="entry name" value="Band_7"/>
    <property type="match status" value="1"/>
</dbReference>
<dbReference type="WBParaSite" id="ACRNAN_Path_1524.g5941.t1">
    <property type="protein sequence ID" value="ACRNAN_Path_1524.g5941.t1"/>
    <property type="gene ID" value="ACRNAN_Path_1524.g5941"/>
</dbReference>
<proteinExistence type="inferred from homology"/>
<dbReference type="InterPro" id="IPR001107">
    <property type="entry name" value="Band_7"/>
</dbReference>
<comment type="similarity">
    <text evidence="1">Belongs to the band 7/mec-2 family.</text>
</comment>
<keyword evidence="2" id="KW-1133">Transmembrane helix</keyword>
<evidence type="ECO:0000259" key="3">
    <source>
        <dbReference type="Pfam" id="PF01145"/>
    </source>
</evidence>
<accession>A0A914C1T8</accession>
<evidence type="ECO:0000256" key="1">
    <source>
        <dbReference type="ARBA" id="ARBA00008164"/>
    </source>
</evidence>
<evidence type="ECO:0000313" key="4">
    <source>
        <dbReference type="Proteomes" id="UP000887540"/>
    </source>
</evidence>
<dbReference type="PANTHER" id="PTHR10264">
    <property type="entry name" value="BAND 7 PROTEIN-RELATED"/>
    <property type="match status" value="1"/>
</dbReference>
<keyword evidence="2" id="KW-0472">Membrane</keyword>
<dbReference type="PANTHER" id="PTHR10264:SF19">
    <property type="entry name" value="AT06885P-RELATED"/>
    <property type="match status" value="1"/>
</dbReference>
<dbReference type="SUPFAM" id="SSF117892">
    <property type="entry name" value="Band 7/SPFH domain"/>
    <property type="match status" value="1"/>
</dbReference>
<feature type="domain" description="Band 7" evidence="3">
    <location>
        <begin position="51"/>
        <end position="108"/>
    </location>
</feature>
<dbReference type="AlphaFoldDB" id="A0A914C1T8"/>
<dbReference type="InterPro" id="IPR036013">
    <property type="entry name" value="Band_7/SPFH_dom_sf"/>
</dbReference>
<dbReference type="GO" id="GO:0005886">
    <property type="term" value="C:plasma membrane"/>
    <property type="evidence" value="ECO:0007669"/>
    <property type="project" value="InterPro"/>
</dbReference>
<dbReference type="InterPro" id="IPR043202">
    <property type="entry name" value="Band-7_stomatin-like"/>
</dbReference>
<dbReference type="Proteomes" id="UP000887540">
    <property type="component" value="Unplaced"/>
</dbReference>
<evidence type="ECO:0000256" key="2">
    <source>
        <dbReference type="SAM" id="Phobius"/>
    </source>
</evidence>
<name>A0A914C1T8_9BILA</name>
<sequence>MNPQATRITVTNESERKSVGDFGVCSQILIILTYILVILTFPITIFYCIKIVLEYERAVIFRLGRLVSGEAKGPGLFFILPCIDTYQKVDLRVISYNVPPQETVLDDATEKWGVTVERVEVKDVILPSQMQRSMAAEAAASREAKAKIVAAQGEQSASIALKEAASILSESPAALQLRYLQTLITIA</sequence>
<keyword evidence="4" id="KW-1185">Reference proteome</keyword>
<organism evidence="4 5">
    <name type="scientific">Acrobeloides nanus</name>
    <dbReference type="NCBI Taxonomy" id="290746"/>
    <lineage>
        <taxon>Eukaryota</taxon>
        <taxon>Metazoa</taxon>
        <taxon>Ecdysozoa</taxon>
        <taxon>Nematoda</taxon>
        <taxon>Chromadorea</taxon>
        <taxon>Rhabditida</taxon>
        <taxon>Tylenchina</taxon>
        <taxon>Cephalobomorpha</taxon>
        <taxon>Cephaloboidea</taxon>
        <taxon>Cephalobidae</taxon>
        <taxon>Acrobeloides</taxon>
    </lineage>
</organism>
<reference evidence="5" key="1">
    <citation type="submission" date="2022-11" db="UniProtKB">
        <authorList>
            <consortium name="WormBaseParasite"/>
        </authorList>
    </citation>
    <scope>IDENTIFICATION</scope>
</reference>
<protein>
    <submittedName>
        <fullName evidence="5">Band 7 domain-containing protein</fullName>
    </submittedName>
</protein>